<keyword evidence="11" id="KW-1185">Reference proteome</keyword>
<dbReference type="InterPro" id="IPR036322">
    <property type="entry name" value="WD40_repeat_dom_sf"/>
</dbReference>
<dbReference type="GO" id="GO:0060271">
    <property type="term" value="P:cilium assembly"/>
    <property type="evidence" value="ECO:0007669"/>
    <property type="project" value="TreeGrafter"/>
</dbReference>
<feature type="coiled-coil region" evidence="9">
    <location>
        <begin position="980"/>
        <end position="1007"/>
    </location>
</feature>
<dbReference type="Pfam" id="PF25828">
    <property type="entry name" value="CC_Cfap43"/>
    <property type="match status" value="2"/>
</dbReference>
<dbReference type="SUPFAM" id="SSF50978">
    <property type="entry name" value="WD40 repeat-like"/>
    <property type="match status" value="1"/>
</dbReference>
<evidence type="ECO:0000256" key="1">
    <source>
        <dbReference type="ARBA" id="ARBA00004138"/>
    </source>
</evidence>
<keyword evidence="7" id="KW-0206">Cytoskeleton</keyword>
<keyword evidence="4" id="KW-0853">WD repeat</keyword>
<evidence type="ECO:0000256" key="2">
    <source>
        <dbReference type="ARBA" id="ARBA00004245"/>
    </source>
</evidence>
<evidence type="ECO:0000256" key="6">
    <source>
        <dbReference type="ARBA" id="ARBA00023054"/>
    </source>
</evidence>
<dbReference type="Proteomes" id="UP000617340">
    <property type="component" value="Unassembled WGS sequence"/>
</dbReference>
<organism evidence="10 11">
    <name type="scientific">Vespula germanica</name>
    <name type="common">German yellow jacket</name>
    <name type="synonym">Paravespula germanica</name>
    <dbReference type="NCBI Taxonomy" id="30212"/>
    <lineage>
        <taxon>Eukaryota</taxon>
        <taxon>Metazoa</taxon>
        <taxon>Ecdysozoa</taxon>
        <taxon>Arthropoda</taxon>
        <taxon>Hexapoda</taxon>
        <taxon>Insecta</taxon>
        <taxon>Pterygota</taxon>
        <taxon>Neoptera</taxon>
        <taxon>Endopterygota</taxon>
        <taxon>Hymenoptera</taxon>
        <taxon>Apocrita</taxon>
        <taxon>Aculeata</taxon>
        <taxon>Vespoidea</taxon>
        <taxon>Vespidae</taxon>
        <taxon>Vespinae</taxon>
        <taxon>Vespula</taxon>
    </lineage>
</organism>
<reference evidence="10" key="1">
    <citation type="journal article" date="2020" name="G3 (Bethesda)">
        <title>High-Quality Assemblies for Three Invasive Social Wasps from the &lt;i&gt;Vespula&lt;/i&gt; Genus.</title>
        <authorList>
            <person name="Harrop T.W.R."/>
            <person name="Guhlin J."/>
            <person name="McLaughlin G.M."/>
            <person name="Permina E."/>
            <person name="Stockwell P."/>
            <person name="Gilligan J."/>
            <person name="Le Lec M.F."/>
            <person name="Gruber M.A.M."/>
            <person name="Quinn O."/>
            <person name="Lovegrove M."/>
            <person name="Duncan E.J."/>
            <person name="Remnant E.J."/>
            <person name="Van Eeckhoven J."/>
            <person name="Graham B."/>
            <person name="Knapp R.A."/>
            <person name="Langford K.W."/>
            <person name="Kronenberg Z."/>
            <person name="Press M.O."/>
            <person name="Eacker S.M."/>
            <person name="Wilson-Rankin E.E."/>
            <person name="Purcell J."/>
            <person name="Lester P.J."/>
            <person name="Dearden P.K."/>
        </authorList>
    </citation>
    <scope>NUCLEOTIDE SEQUENCE</scope>
    <source>
        <strain evidence="10">Linc-1</strain>
    </source>
</reference>
<keyword evidence="5" id="KW-0677">Repeat</keyword>
<gene>
    <name evidence="10" type="ORF">HZH68_014645</name>
</gene>
<dbReference type="EMBL" id="JACSDZ010000018">
    <property type="protein sequence ID" value="KAF7383888.1"/>
    <property type="molecule type" value="Genomic_DNA"/>
</dbReference>
<feature type="coiled-coil region" evidence="9">
    <location>
        <begin position="729"/>
        <end position="756"/>
    </location>
</feature>
<dbReference type="GO" id="GO:0005930">
    <property type="term" value="C:axoneme"/>
    <property type="evidence" value="ECO:0007669"/>
    <property type="project" value="TreeGrafter"/>
</dbReference>
<keyword evidence="3" id="KW-0963">Cytoplasm</keyword>
<protein>
    <recommendedName>
        <fullName evidence="12">Cilia- and flagella-associated protein 43</fullName>
    </recommendedName>
</protein>
<keyword evidence="8" id="KW-0966">Cell projection</keyword>
<dbReference type="PANTHER" id="PTHR14885:SF1">
    <property type="entry name" value="CILIA- AND FLAGELLA-ASSOCIATED PROTEIN 43"/>
    <property type="match status" value="1"/>
</dbReference>
<evidence type="ECO:0000313" key="10">
    <source>
        <dbReference type="EMBL" id="KAF7383888.1"/>
    </source>
</evidence>
<sequence length="1246" mass="145982">MLHDYVPRFEIIYMDGIKYKEIVTIGSQFSYFVAIDQFDYLNIINSSTGQVEKKLALKLHGQVVCVRTHPNLPIISTSSITGNCLFIDVSTNKPKILTCFHLDKISLNRMKFSSEGKFMGIANSTVGRIFVIGKNINNGDLSFVGVLTTKIQIIDFLIYDRNDDVIKILILLMTRTNVMTGNKLILYVCKVKENIEEKIECIIDLLNHFKSLQYGPRRNVDIIGVPYLSKQLHRMEIKNDFNDLVLTEALPTMHELKNIEVYVDRDRIITFGYDGLIVIRDNKNIRRILAIFMAHHRNECGIRSATTINETIVSLGKNGDLIASKLCRHYVETISIEADSRFLNSFNVVFEINNKLYNEGRETYLENVQKIQWEQEMREGTSARRTILLELNKLKNKIKLLLDSNEKETIHARLPISSYDLDMEYRKYKIERARLEREELKKFYNEEIEARNTACQYLRKTFWDREHVNACQLRSIFNDVIVKNYPLSIVNVDIDDFRMSEGYSMEILGIISRLEEYQSSESTVSDNENANKVTVERNMRHELNTIDRFYESANSDERFLLSGTSTHKWIKNETIKLTHQLKQSLNDLDKISVIRNREYLLMNHFNERFDEMRLLKEREVEAAKKHEERLKRCASEINTMFEKKCAIEPSIIPIWHHSEIPDYAITIENNELSDIPYDYDFYAEALEKMMDGVLELRWEDEIKKDIPKPTCLLENKPPFKFTSEDIKSIESYKIKMERMQSEREKYRSILETEMKETKDKITKSFIAFDEKLKNFETIKIAMDSSILQEKLVRLRELRRCHRICDESTKIARFKTEQVASITDKIHKLAQDCLLFETIINELKNRYESLVKRDKALEGKFRSEFGDLKQQKIEHLFRHYKKRPRIGNLACTSVTYLTELGKCVITNEKSEILPIECTNFLRNLQALDSIPDNVSSLIDDTHWKTMCKLRRSKIEIEMKVRCCVVELAEAEQTLAFYYRSKLTVQNELHQSKAELDKQEIEFSQYIEDREIQLVMKMRQVEVPIQGQGLDDFTDVVLISRREFLSMNEEIKKADEQKLKAIKKSVDLRRRISYQKCRHESLRYSLKYLQEESKSINEVKITKELQKYLRELPIAKNPWKEYKEIESNARAMAESFKSDSGDIDPVSSRRKNQFIITKGNEAVEERGSHTATPDEPSEVTATKSVIIRLIQPGQLIREFQESDRNNSRYIDKDKVLGKIKVKIGFLKKAFTNFTDILDILLDSLLDTS</sequence>
<dbReference type="AlphaFoldDB" id="A0A834J8Y3"/>
<evidence type="ECO:0000256" key="9">
    <source>
        <dbReference type="SAM" id="Coils"/>
    </source>
</evidence>
<proteinExistence type="predicted"/>
<name>A0A834J8Y3_VESGE</name>
<evidence type="ECO:0000256" key="8">
    <source>
        <dbReference type="ARBA" id="ARBA00023273"/>
    </source>
</evidence>
<evidence type="ECO:0000256" key="3">
    <source>
        <dbReference type="ARBA" id="ARBA00022490"/>
    </source>
</evidence>
<keyword evidence="6 9" id="KW-0175">Coiled coil</keyword>
<accession>A0A834J8Y3</accession>
<evidence type="ECO:0000256" key="5">
    <source>
        <dbReference type="ARBA" id="ARBA00022737"/>
    </source>
</evidence>
<evidence type="ECO:0008006" key="12">
    <source>
        <dbReference type="Google" id="ProtNLM"/>
    </source>
</evidence>
<comment type="subcellular location">
    <subcellularLocation>
        <location evidence="1">Cell projection</location>
        <location evidence="1">Cilium</location>
    </subcellularLocation>
    <subcellularLocation>
        <location evidence="2">Cytoplasm</location>
        <location evidence="2">Cytoskeleton</location>
    </subcellularLocation>
</comment>
<dbReference type="PANTHER" id="PTHR14885">
    <property type="entry name" value="CILIA- AND FLAGELLA-ASSOCIATED PROTEIN 43-RELATED"/>
    <property type="match status" value="1"/>
</dbReference>
<evidence type="ECO:0000256" key="4">
    <source>
        <dbReference type="ARBA" id="ARBA00022574"/>
    </source>
</evidence>
<evidence type="ECO:0000256" key="7">
    <source>
        <dbReference type="ARBA" id="ARBA00023212"/>
    </source>
</evidence>
<comment type="caution">
    <text evidence="10">The sequence shown here is derived from an EMBL/GenBank/DDBJ whole genome shotgun (WGS) entry which is preliminary data.</text>
</comment>
<evidence type="ECO:0000313" key="11">
    <source>
        <dbReference type="Proteomes" id="UP000617340"/>
    </source>
</evidence>